<sequence length="195" mass="22354">MELGLRLMEKENVMRNLYKGQNKTFETSSGKTTAVYFPRSDDNISDNRYSYPRAAVHTARMLWHRRPIQPRPDAASLRRVQQAANAKYDDTQIGALNLDDETNLCTKCYSRLRTTIIIQKYRYMQKHFFVNGHTVTNEYCSSCGAIVTKISPVDECVSCITVGREFLDALSAEALSLDDYDYPLVLDIHNRTPMP</sequence>
<accession>E2AHP1</accession>
<dbReference type="Proteomes" id="UP000000311">
    <property type="component" value="Unassembled WGS sequence"/>
</dbReference>
<evidence type="ECO:0000313" key="1">
    <source>
        <dbReference type="EMBL" id="EFN67050.1"/>
    </source>
</evidence>
<name>E2AHP1_CAMFO</name>
<dbReference type="AlphaFoldDB" id="E2AHP1"/>
<gene>
    <name evidence="1" type="ORF">EAG_02775</name>
</gene>
<keyword evidence="2" id="KW-1185">Reference proteome</keyword>
<dbReference type="EMBL" id="GL439576">
    <property type="protein sequence ID" value="EFN67050.1"/>
    <property type="molecule type" value="Genomic_DNA"/>
</dbReference>
<protein>
    <submittedName>
        <fullName evidence="1">Uncharacterized protein</fullName>
    </submittedName>
</protein>
<dbReference type="InParanoid" id="E2AHP1"/>
<evidence type="ECO:0000313" key="2">
    <source>
        <dbReference type="Proteomes" id="UP000000311"/>
    </source>
</evidence>
<reference evidence="1 2" key="1">
    <citation type="journal article" date="2010" name="Science">
        <title>Genomic comparison of the ants Camponotus floridanus and Harpegnathos saltator.</title>
        <authorList>
            <person name="Bonasio R."/>
            <person name="Zhang G."/>
            <person name="Ye C."/>
            <person name="Mutti N.S."/>
            <person name="Fang X."/>
            <person name="Qin N."/>
            <person name="Donahue G."/>
            <person name="Yang P."/>
            <person name="Li Q."/>
            <person name="Li C."/>
            <person name="Zhang P."/>
            <person name="Huang Z."/>
            <person name="Berger S.L."/>
            <person name="Reinberg D."/>
            <person name="Wang J."/>
            <person name="Liebig J."/>
        </authorList>
    </citation>
    <scope>NUCLEOTIDE SEQUENCE [LARGE SCALE GENOMIC DNA]</scope>
    <source>
        <strain evidence="2">C129</strain>
    </source>
</reference>
<proteinExistence type="predicted"/>
<organism evidence="2">
    <name type="scientific">Camponotus floridanus</name>
    <name type="common">Florida carpenter ant</name>
    <dbReference type="NCBI Taxonomy" id="104421"/>
    <lineage>
        <taxon>Eukaryota</taxon>
        <taxon>Metazoa</taxon>
        <taxon>Ecdysozoa</taxon>
        <taxon>Arthropoda</taxon>
        <taxon>Hexapoda</taxon>
        <taxon>Insecta</taxon>
        <taxon>Pterygota</taxon>
        <taxon>Neoptera</taxon>
        <taxon>Endopterygota</taxon>
        <taxon>Hymenoptera</taxon>
        <taxon>Apocrita</taxon>
        <taxon>Aculeata</taxon>
        <taxon>Formicoidea</taxon>
        <taxon>Formicidae</taxon>
        <taxon>Formicinae</taxon>
        <taxon>Camponotus</taxon>
    </lineage>
</organism>